<evidence type="ECO:0000256" key="1">
    <source>
        <dbReference type="SAM" id="MobiDB-lite"/>
    </source>
</evidence>
<dbReference type="EMBL" id="VVIM01000005">
    <property type="protein sequence ID" value="KAB0799559.1"/>
    <property type="molecule type" value="Genomic_DNA"/>
</dbReference>
<organism evidence="3">
    <name type="scientific">Photinus pyralis</name>
    <name type="common">Common eastern firefly</name>
    <name type="synonym">Lampyris pyralis</name>
    <dbReference type="NCBI Taxonomy" id="7054"/>
    <lineage>
        <taxon>Eukaryota</taxon>
        <taxon>Metazoa</taxon>
        <taxon>Ecdysozoa</taxon>
        <taxon>Arthropoda</taxon>
        <taxon>Hexapoda</taxon>
        <taxon>Insecta</taxon>
        <taxon>Pterygota</taxon>
        <taxon>Neoptera</taxon>
        <taxon>Endopterygota</taxon>
        <taxon>Coleoptera</taxon>
        <taxon>Polyphaga</taxon>
        <taxon>Elateriformia</taxon>
        <taxon>Elateroidea</taxon>
        <taxon>Lampyridae</taxon>
        <taxon>Lampyrinae</taxon>
        <taxon>Photinus</taxon>
    </lineage>
</organism>
<feature type="region of interest" description="Disordered" evidence="1">
    <location>
        <begin position="142"/>
        <end position="165"/>
    </location>
</feature>
<feature type="region of interest" description="Disordered" evidence="1">
    <location>
        <begin position="640"/>
        <end position="705"/>
    </location>
</feature>
<dbReference type="InterPro" id="IPR035892">
    <property type="entry name" value="C2_domain_sf"/>
</dbReference>
<dbReference type="GO" id="GO:0005814">
    <property type="term" value="C:centriole"/>
    <property type="evidence" value="ECO:0007669"/>
    <property type="project" value="TreeGrafter"/>
</dbReference>
<evidence type="ECO:0000313" key="3">
    <source>
        <dbReference type="EMBL" id="JAV76141.1"/>
    </source>
</evidence>
<dbReference type="SMART" id="SM00239">
    <property type="entry name" value="C2"/>
    <property type="match status" value="2"/>
</dbReference>
<dbReference type="CDD" id="cd00030">
    <property type="entry name" value="C2"/>
    <property type="match status" value="1"/>
</dbReference>
<dbReference type="EMBL" id="GEZM01049050">
    <property type="protein sequence ID" value="JAV76141.1"/>
    <property type="molecule type" value="Transcribed_RNA"/>
</dbReference>
<dbReference type="PANTHER" id="PTHR21254:SF1">
    <property type="entry name" value="C2 DOMAIN-CONTAINING PROTEIN 3"/>
    <property type="match status" value="1"/>
</dbReference>
<dbReference type="SUPFAM" id="SSF49562">
    <property type="entry name" value="C2 domain (Calcium/lipid-binding domain, CaLB)"/>
    <property type="match status" value="2"/>
</dbReference>
<reference evidence="4 5" key="2">
    <citation type="journal article" date="2018" name="Elife">
        <title>Firefly genomes illuminate parallel origins of bioluminescence in beetles.</title>
        <authorList>
            <person name="Fallon T.R."/>
            <person name="Lower S.E."/>
            <person name="Chang C.H."/>
            <person name="Bessho-Uehara M."/>
            <person name="Martin G.J."/>
            <person name="Bewick A.J."/>
            <person name="Behringer M."/>
            <person name="Debat H.J."/>
            <person name="Wong I."/>
            <person name="Day J.C."/>
            <person name="Suvorov A."/>
            <person name="Silva C.J."/>
            <person name="Stanger-Hall K.F."/>
            <person name="Hall D.W."/>
            <person name="Schmitz R.J."/>
            <person name="Nelson D.R."/>
            <person name="Lewis S.M."/>
            <person name="Shigenobu S."/>
            <person name="Bybee S.M."/>
            <person name="Larracuente A.M."/>
            <person name="Oba Y."/>
            <person name="Weng J.K."/>
        </authorList>
    </citation>
    <scope>NUCLEOTIDE SEQUENCE [LARGE SCALE GENOMIC DNA]</scope>
    <source>
        <strain evidence="4">1611_PpyrPB1</strain>
        <tissue evidence="4">Whole body</tissue>
    </source>
</reference>
<evidence type="ECO:0000313" key="4">
    <source>
        <dbReference type="EMBL" id="KAB0799559.1"/>
    </source>
</evidence>
<dbReference type="PROSITE" id="PS50004">
    <property type="entry name" value="C2"/>
    <property type="match status" value="1"/>
</dbReference>
<evidence type="ECO:0000313" key="5">
    <source>
        <dbReference type="Proteomes" id="UP000327044"/>
    </source>
</evidence>
<dbReference type="Gene3D" id="2.60.40.150">
    <property type="entry name" value="C2 domain"/>
    <property type="match status" value="1"/>
</dbReference>
<gene>
    <name evidence="4" type="ORF">PPYR_07439</name>
</gene>
<dbReference type="GO" id="GO:0071539">
    <property type="term" value="P:protein localization to centrosome"/>
    <property type="evidence" value="ECO:0007669"/>
    <property type="project" value="TreeGrafter"/>
</dbReference>
<dbReference type="InParanoid" id="A0A1Y1LT28"/>
<dbReference type="Proteomes" id="UP000327044">
    <property type="component" value="Unassembled WGS sequence"/>
</dbReference>
<reference evidence="4" key="3">
    <citation type="submission" date="2019-08" db="EMBL/GenBank/DDBJ databases">
        <authorList>
            <consortium name="Photinus pyralis genome working group"/>
            <person name="Fallon T.R."/>
            <person name="Sander Lower S.E."/>
            <person name="Weng J.-K."/>
        </authorList>
    </citation>
    <scope>NUCLEOTIDE SEQUENCE</scope>
    <source>
        <strain evidence="4">1611_PpyrPB1</strain>
        <tissue evidence="4">Whole body</tissue>
    </source>
</reference>
<accession>A0A1Y1LT28</accession>
<keyword evidence="5" id="KW-1185">Reference proteome</keyword>
<reference evidence="3" key="1">
    <citation type="journal article" date="2016" name="Sci. Rep.">
        <title>Molecular characterization of firefly nuptial gifts: a multi-omics approach sheds light on postcopulatory sexual selection.</title>
        <authorList>
            <person name="Al-Wathiqui N."/>
            <person name="Fallon T.R."/>
            <person name="South A."/>
            <person name="Weng J.K."/>
            <person name="Lewis S.M."/>
        </authorList>
    </citation>
    <scope>NUCLEOTIDE SEQUENCE</scope>
</reference>
<evidence type="ECO:0000259" key="2">
    <source>
        <dbReference type="PROSITE" id="PS50004"/>
    </source>
</evidence>
<feature type="region of interest" description="Disordered" evidence="1">
    <location>
        <begin position="1242"/>
        <end position="1262"/>
    </location>
</feature>
<dbReference type="OrthoDB" id="79771at2759"/>
<proteinExistence type="predicted"/>
<dbReference type="GO" id="GO:0061511">
    <property type="term" value="P:centriole elongation"/>
    <property type="evidence" value="ECO:0007669"/>
    <property type="project" value="TreeGrafter"/>
</dbReference>
<feature type="compositionally biased region" description="Polar residues" evidence="1">
    <location>
        <begin position="680"/>
        <end position="693"/>
    </location>
</feature>
<protein>
    <recommendedName>
        <fullName evidence="2">C2 domain-containing protein</fullName>
    </recommendedName>
</protein>
<feature type="compositionally biased region" description="Basic and acidic residues" evidence="1">
    <location>
        <begin position="640"/>
        <end position="651"/>
    </location>
</feature>
<dbReference type="GO" id="GO:0060271">
    <property type="term" value="P:cilium assembly"/>
    <property type="evidence" value="ECO:0007669"/>
    <property type="project" value="TreeGrafter"/>
</dbReference>
<dbReference type="InterPro" id="IPR000008">
    <property type="entry name" value="C2_dom"/>
</dbReference>
<dbReference type="GO" id="GO:0034451">
    <property type="term" value="C:centriolar satellite"/>
    <property type="evidence" value="ECO:0007669"/>
    <property type="project" value="TreeGrafter"/>
</dbReference>
<sequence>MSVNNENLSARRASIVEQILEQGQRLRNAMVKSILDNDPFYADTVHTNKIKNSLKTTAHSKVTKNFQETVETNVNGKMSAEISNVYCGCDICNIYKREISLSTKCQHIPPLHLLDRGKSKLHSYTSNGYDSEGTESTIRRLNAQSDSDSKTHSEVPNPSEEITKSIQESYRTKAIEYFKYVDSMKITIHSLSLNPAGNKKALTSSVDPKYRLPTSVSHSYFVEYSIPDCLNNTMSKSNSKVDSGLSANVFRICSKKLQNEEIYFKHTSIHDINSLAQFNLKTIDIKFQVSSRTMKQKRANVLGTATFNTGLFEITKNVSYTEDFPIISEDFVFGTLKITLQLGCGRMYFGKEFVEFIETNRKNSISTVTQKTDMSALNTPSTQTVHSVIYQSKPKEDSCKYEDNMCVAPPKPKPFLQGNICKETFFDNGFASSTGTMRSEIKSVKDENLYDPHKNVSLDVSDQKIILYGLIYVSEAKYFDGPVNSYLTSQAFSLGDTLSSRVVYNSKDPVFNFYQKVPFLYDAAFLKYLQSSAIIIDFWERYDDEDVAIGTSQLSLYQFYVTYRNRVITNTLLQNRLPVTIADWWEPICSPINGKLYGQMKVLIAIGTASQIQNLEIERGLKDESLSVTYIPIVPEAGSEKRPISDARKSNEVVNQRPPLLKKSNCANKQSQNNKEHAITNGSNRKSPKTASSLPPPVNVPKDSAKVVDKGVQSDVNMEEKNNQNLLEAFLTQLMEQKQQQKNKFVESATNTDVDNSKSVPNERLDSTVTNKVEGSTAELRKTSDLLDYLKDSLTLDSLTLDKKSLNTENVYDEDSFKARIVIEGALHLPSRRKCKVKKSRRKSPGADELLPSTYVTFETVPGADLKITPVVCRSANPHWDYKCDVSLPGDVLTNSQKRLIFKVWRKTNVNAPQPNLQTDVVLGFAALDLTVLTAGLPSVQGWFNIVDFSSKCNGQIKIHITPLENISRFMEAKSTPSSYRVDSSDSSVNKLAKSHKNVVSSALVDIEESPGELLGRTLKRKFTELEEITQRLRTRLADVTKDDSDASNDDFADEFDRDINTLSVEEDYNMLDLSTSELTSDLNLQPFSRVENDTSNYLLKEFKRSDAPSIYSKGIFQSESFPKGALSDSAYGSVSQRYTDSPIVLDTLDVNYSNQILTPRDKQLIAGKQQINTLLEKLSLLTGGGGDNTFSSRYVSGCSVNQESEATVHAAKITQPASGFNLDSILNPELFDRLCSDNVSSTSLPESNATETHNGSSSTSILTQCSNLRQAPDGAGNFSTSISSTTNSLNLN</sequence>
<feature type="domain" description="C2" evidence="2">
    <location>
        <begin position="800"/>
        <end position="944"/>
    </location>
</feature>
<dbReference type="PANTHER" id="PTHR21254">
    <property type="entry name" value="C2 DOMAIN-CONTAINING PROTEIN 3"/>
    <property type="match status" value="1"/>
</dbReference>
<name>A0A1Y1LT28_PHOPY</name>